<sequence length="160" mass="18348">MIVLPKKIERKLKEEAEKTGVSEEELVLEALSKALNEPLDPEARLEVHLKLSEKYMREAEDLLAKGDYAQASEKAWGAAAQIVKALAAREGKELRSHASLWEYVDELAEKLGEIELRHLWGRANNLHQNFYENWMPARDVRLAVNDVKMFVERLKAILSQ</sequence>
<accession>A0A429G1M4</accession>
<dbReference type="Proteomes" id="UP000278149">
    <property type="component" value="Unassembled WGS sequence"/>
</dbReference>
<protein>
    <submittedName>
        <fullName evidence="1">HEPN domain-containing protein</fullName>
    </submittedName>
</protein>
<dbReference type="Gene3D" id="1.20.120.330">
    <property type="entry name" value="Nucleotidyltransferases domain 2"/>
    <property type="match status" value="1"/>
</dbReference>
<dbReference type="InterPro" id="IPR010268">
    <property type="entry name" value="PaREP1"/>
</dbReference>
<dbReference type="PANTHER" id="PTHR34237">
    <property type="entry name" value="PAREP8-RELATED"/>
    <property type="match status" value="1"/>
</dbReference>
<dbReference type="EMBL" id="RCOR01000042">
    <property type="protein sequence ID" value="RSN67731.1"/>
    <property type="molecule type" value="Genomic_DNA"/>
</dbReference>
<dbReference type="PANTHER" id="PTHR34237:SF1">
    <property type="entry name" value="PAREP8"/>
    <property type="match status" value="1"/>
</dbReference>
<dbReference type="RefSeq" id="WP_125742606.1">
    <property type="nucleotide sequence ID" value="NZ_RCOR01000042.1"/>
</dbReference>
<reference evidence="1 2" key="1">
    <citation type="submission" date="2018-10" db="EMBL/GenBank/DDBJ databases">
        <title>Co-occurring genomic capacity for anaerobic methane metabolism and dissimilatory sulfite reduction discovered in the Korarchaeota.</title>
        <authorList>
            <person name="Mckay L.J."/>
            <person name="Dlakic M."/>
            <person name="Fields M.W."/>
            <person name="Delmont T.O."/>
            <person name="Eren A.M."/>
            <person name="Jay Z.J."/>
            <person name="Klingelsmith K.B."/>
            <person name="Rusch D.B."/>
            <person name="Inskeep W.P."/>
        </authorList>
    </citation>
    <scope>NUCLEOTIDE SEQUENCE [LARGE SCALE GENOMIC DNA]</scope>
    <source>
        <strain evidence="1 2">WS</strain>
    </source>
</reference>
<proteinExistence type="predicted"/>
<dbReference type="AlphaFoldDB" id="A0A429G1M4"/>
<organism evidence="1 2">
    <name type="scientific">Candidatus Korarchaeum cryptofilum</name>
    <dbReference type="NCBI Taxonomy" id="498846"/>
    <lineage>
        <taxon>Archaea</taxon>
        <taxon>Thermoproteota</taxon>
        <taxon>Candidatus Korarchaeia</taxon>
        <taxon>Candidatus Korarchaeales</taxon>
        <taxon>Candidatus Korarchaeaceae</taxon>
        <taxon>Candidatus Korarchaeum</taxon>
    </lineage>
</organism>
<gene>
    <name evidence="1" type="ORF">D9Q81_08020</name>
</gene>
<name>A0A429G1M4_9CREN</name>
<dbReference type="Pfam" id="PF05942">
    <property type="entry name" value="PaREP1"/>
    <property type="match status" value="1"/>
</dbReference>
<evidence type="ECO:0000313" key="2">
    <source>
        <dbReference type="Proteomes" id="UP000278149"/>
    </source>
</evidence>
<comment type="caution">
    <text evidence="1">The sequence shown here is derived from an EMBL/GenBank/DDBJ whole genome shotgun (WGS) entry which is preliminary data.</text>
</comment>
<evidence type="ECO:0000313" key="1">
    <source>
        <dbReference type="EMBL" id="RSN67731.1"/>
    </source>
</evidence>